<accession>A0A420CPS3</accession>
<dbReference type="EMBL" id="RAQH01000009">
    <property type="protein sequence ID" value="RKE80376.1"/>
    <property type="molecule type" value="Genomic_DNA"/>
</dbReference>
<dbReference type="AlphaFoldDB" id="A0A420CPS3"/>
<reference evidence="1 2" key="1">
    <citation type="submission" date="2018-09" db="EMBL/GenBank/DDBJ databases">
        <title>Genomic Encyclopedia of Archaeal and Bacterial Type Strains, Phase II (KMG-II): from individual species to whole genera.</title>
        <authorList>
            <person name="Goeker M."/>
        </authorList>
    </citation>
    <scope>NUCLEOTIDE SEQUENCE [LARGE SCALE GENOMIC DNA]</scope>
    <source>
        <strain evidence="1 2">DSM 27620</strain>
    </source>
</reference>
<organism evidence="1 2">
    <name type="scientific">Epilithonimonas arachidiradicis</name>
    <dbReference type="NCBI Taxonomy" id="1617282"/>
    <lineage>
        <taxon>Bacteria</taxon>
        <taxon>Pseudomonadati</taxon>
        <taxon>Bacteroidota</taxon>
        <taxon>Flavobacteriia</taxon>
        <taxon>Flavobacteriales</taxon>
        <taxon>Weeksellaceae</taxon>
        <taxon>Chryseobacterium group</taxon>
        <taxon>Epilithonimonas</taxon>
    </lineage>
</organism>
<proteinExistence type="predicted"/>
<name>A0A420CPS3_9FLAO</name>
<evidence type="ECO:0000313" key="2">
    <source>
        <dbReference type="Proteomes" id="UP000285906"/>
    </source>
</evidence>
<gene>
    <name evidence="1" type="ORF">BXY58_2897</name>
</gene>
<evidence type="ECO:0000313" key="1">
    <source>
        <dbReference type="EMBL" id="RKE80376.1"/>
    </source>
</evidence>
<dbReference type="Proteomes" id="UP000285906">
    <property type="component" value="Unassembled WGS sequence"/>
</dbReference>
<comment type="caution">
    <text evidence="1">The sequence shown here is derived from an EMBL/GenBank/DDBJ whole genome shotgun (WGS) entry which is preliminary data.</text>
</comment>
<sequence>MQGNFVLKFQYFFHVHKDHKSDAGYIDQH</sequence>
<protein>
    <submittedName>
        <fullName evidence="1">Uncharacterized protein</fullName>
    </submittedName>
</protein>